<dbReference type="EMBL" id="CAJVPI010000669">
    <property type="protein sequence ID" value="CAG8561158.1"/>
    <property type="molecule type" value="Genomic_DNA"/>
</dbReference>
<dbReference type="Proteomes" id="UP000789739">
    <property type="component" value="Unassembled WGS sequence"/>
</dbReference>
<evidence type="ECO:0000313" key="1">
    <source>
        <dbReference type="EMBL" id="CAG8561158.1"/>
    </source>
</evidence>
<accession>A0A9N9BCP8</accession>
<comment type="caution">
    <text evidence="1">The sequence shown here is derived from an EMBL/GenBank/DDBJ whole genome shotgun (WGS) entry which is preliminary data.</text>
</comment>
<evidence type="ECO:0000313" key="2">
    <source>
        <dbReference type="Proteomes" id="UP000789739"/>
    </source>
</evidence>
<reference evidence="1" key="1">
    <citation type="submission" date="2021-06" db="EMBL/GenBank/DDBJ databases">
        <authorList>
            <person name="Kallberg Y."/>
            <person name="Tangrot J."/>
            <person name="Rosling A."/>
        </authorList>
    </citation>
    <scope>NUCLEOTIDE SEQUENCE</scope>
    <source>
        <strain evidence="1">BR232B</strain>
    </source>
</reference>
<keyword evidence="2" id="KW-1185">Reference proteome</keyword>
<organism evidence="1 2">
    <name type="scientific">Paraglomus brasilianum</name>
    <dbReference type="NCBI Taxonomy" id="144538"/>
    <lineage>
        <taxon>Eukaryota</taxon>
        <taxon>Fungi</taxon>
        <taxon>Fungi incertae sedis</taxon>
        <taxon>Mucoromycota</taxon>
        <taxon>Glomeromycotina</taxon>
        <taxon>Glomeromycetes</taxon>
        <taxon>Paraglomerales</taxon>
        <taxon>Paraglomeraceae</taxon>
        <taxon>Paraglomus</taxon>
    </lineage>
</organism>
<sequence length="54" mass="6335">MRNFCANESLLAFNLLRETGDFMDVRFRRSNFIFLFEQIQCLIFPNLTAVLTTG</sequence>
<protein>
    <submittedName>
        <fullName evidence="1">2630_t:CDS:1</fullName>
    </submittedName>
</protein>
<name>A0A9N9BCP8_9GLOM</name>
<gene>
    <name evidence="1" type="ORF">PBRASI_LOCUS5600</name>
</gene>
<dbReference type="AlphaFoldDB" id="A0A9N9BCP8"/>
<proteinExistence type="predicted"/>